<reference evidence="1" key="1">
    <citation type="submission" date="2015-07" db="EMBL/GenBank/DDBJ databases">
        <title>MeaNS - Measles Nucleotide Surveillance Program.</title>
        <authorList>
            <person name="Tran T."/>
            <person name="Druce J."/>
        </authorList>
    </citation>
    <scope>NUCLEOTIDE SEQUENCE</scope>
    <source>
        <strain evidence="1">UCB-OBI-ISO-001</strain>
        <tissue evidence="1">Gonad</tissue>
    </source>
</reference>
<sequence>MKFDCLVSLCEGMFACLTWLPLEEDYNSFCTKQKANMNDMLTVYVGLCSSSQVSLCQREIEKDGDLFLISSLLYP</sequence>
<name>A0A0L8H585_OCTBM</name>
<protein>
    <submittedName>
        <fullName evidence="1">Uncharacterized protein</fullName>
    </submittedName>
</protein>
<dbReference type="AlphaFoldDB" id="A0A0L8H585"/>
<accession>A0A0L8H585</accession>
<dbReference type="EMBL" id="KQ419180">
    <property type="protein sequence ID" value="KOF84362.1"/>
    <property type="molecule type" value="Genomic_DNA"/>
</dbReference>
<organism evidence="1">
    <name type="scientific">Octopus bimaculoides</name>
    <name type="common">California two-spotted octopus</name>
    <dbReference type="NCBI Taxonomy" id="37653"/>
    <lineage>
        <taxon>Eukaryota</taxon>
        <taxon>Metazoa</taxon>
        <taxon>Spiralia</taxon>
        <taxon>Lophotrochozoa</taxon>
        <taxon>Mollusca</taxon>
        <taxon>Cephalopoda</taxon>
        <taxon>Coleoidea</taxon>
        <taxon>Octopodiformes</taxon>
        <taxon>Octopoda</taxon>
        <taxon>Incirrata</taxon>
        <taxon>Octopodidae</taxon>
        <taxon>Octopus</taxon>
    </lineage>
</organism>
<evidence type="ECO:0000313" key="1">
    <source>
        <dbReference type="EMBL" id="KOF84362.1"/>
    </source>
</evidence>
<gene>
    <name evidence="1" type="ORF">OCBIM_22022163mg</name>
</gene>
<proteinExistence type="predicted"/>